<dbReference type="InterPro" id="IPR001254">
    <property type="entry name" value="Trypsin_dom"/>
</dbReference>
<keyword evidence="4 6" id="KW-1015">Disulfide bond</keyword>
<proteinExistence type="predicted"/>
<keyword evidence="9" id="KW-0378">Hydrolase</keyword>
<feature type="domain" description="Peptidase S1" evidence="7">
    <location>
        <begin position="125"/>
        <end position="398"/>
    </location>
</feature>
<accession>A0AAD9QT65</accession>
<dbReference type="Gene3D" id="2.10.70.10">
    <property type="entry name" value="Complement Module, domain 1"/>
    <property type="match status" value="3"/>
</dbReference>
<evidence type="ECO:0000256" key="5">
    <source>
        <dbReference type="ARBA" id="ARBA00023180"/>
    </source>
</evidence>
<reference evidence="9" key="1">
    <citation type="journal article" date="2023" name="G3 (Bethesda)">
        <title>Whole genome assembly and annotation of the endangered Caribbean coral Acropora cervicornis.</title>
        <authorList>
            <person name="Selwyn J.D."/>
            <person name="Vollmer S.V."/>
        </authorList>
    </citation>
    <scope>NUCLEOTIDE SEQUENCE</scope>
    <source>
        <strain evidence="9">K2</strain>
    </source>
</reference>
<keyword evidence="1 6" id="KW-0768">Sushi</keyword>
<keyword evidence="2" id="KW-0732">Signal</keyword>
<evidence type="ECO:0000256" key="6">
    <source>
        <dbReference type="PROSITE-ProRule" id="PRU00302"/>
    </source>
</evidence>
<dbReference type="PANTHER" id="PTHR46393">
    <property type="entry name" value="SUSHI DOMAIN-CONTAINING PROTEIN"/>
    <property type="match status" value="1"/>
</dbReference>
<dbReference type="InterPro" id="IPR018114">
    <property type="entry name" value="TRYPSIN_HIS"/>
</dbReference>
<keyword evidence="9" id="KW-0645">Protease</keyword>
<dbReference type="AlphaFoldDB" id="A0AAD9QT65"/>
<evidence type="ECO:0000256" key="4">
    <source>
        <dbReference type="ARBA" id="ARBA00023157"/>
    </source>
</evidence>
<dbReference type="InterPro" id="IPR035976">
    <property type="entry name" value="Sushi/SCR/CCP_sf"/>
</dbReference>
<dbReference type="Proteomes" id="UP001249851">
    <property type="component" value="Unassembled WGS sequence"/>
</dbReference>
<evidence type="ECO:0000259" key="7">
    <source>
        <dbReference type="PROSITE" id="PS50240"/>
    </source>
</evidence>
<dbReference type="PROSITE" id="PS50923">
    <property type="entry name" value="SUSHI"/>
    <property type="match status" value="2"/>
</dbReference>
<sequence>MCDDGFEIEGSVVLQCLKNRTWNRPVPICKVVDCGSLQDPLHGKKVRETKTTLGGKVEFACISRHFRLVGSKRRICLSTGEWSGTRVVCKASCNNPGIPKHGNRIGNNFRHGKTLSFRCPKTRKMIGPKTITCYDGNWTNKKPQCLLPFQVKGKHTFICGGALIDENWILTAAHCFMYIDPEEYVRRPHTSPPSIYKVTIGDSHRSRNEMSQHTFIVTKIVMHPDYQDDLKVNDIALVKVSSQVTLGKFVRKVCLPKKMKSSTYQDPVSPGRTGHVAGWGATQILKPGEQITHNPGKASSLELLSSQFQIQDIRRCRNTTDYWFNQSLSFCAGSAERGVGLCRGDSGGPFVMKVRHDGVMRWVAIGLVSWGEGCGIQGYYTFFTKLDPYVEWINQQIRASIRTG</sequence>
<evidence type="ECO:0000259" key="8">
    <source>
        <dbReference type="PROSITE" id="PS50923"/>
    </source>
</evidence>
<feature type="domain" description="Sushi" evidence="8">
    <location>
        <begin position="91"/>
        <end position="147"/>
    </location>
</feature>
<evidence type="ECO:0000256" key="3">
    <source>
        <dbReference type="ARBA" id="ARBA00022737"/>
    </source>
</evidence>
<evidence type="ECO:0000313" key="9">
    <source>
        <dbReference type="EMBL" id="KAK2567044.1"/>
    </source>
</evidence>
<organism evidence="9 10">
    <name type="scientific">Acropora cervicornis</name>
    <name type="common">Staghorn coral</name>
    <dbReference type="NCBI Taxonomy" id="6130"/>
    <lineage>
        <taxon>Eukaryota</taxon>
        <taxon>Metazoa</taxon>
        <taxon>Cnidaria</taxon>
        <taxon>Anthozoa</taxon>
        <taxon>Hexacorallia</taxon>
        <taxon>Scleractinia</taxon>
        <taxon>Astrocoeniina</taxon>
        <taxon>Acroporidae</taxon>
        <taxon>Acropora</taxon>
    </lineage>
</organism>
<dbReference type="SMART" id="SM00020">
    <property type="entry name" value="Tryp_SPc"/>
    <property type="match status" value="1"/>
</dbReference>
<dbReference type="GO" id="GO:0004252">
    <property type="term" value="F:serine-type endopeptidase activity"/>
    <property type="evidence" value="ECO:0007669"/>
    <property type="project" value="InterPro"/>
</dbReference>
<keyword evidence="3" id="KW-0677">Repeat</keyword>
<dbReference type="CDD" id="cd00190">
    <property type="entry name" value="Tryp_SPc"/>
    <property type="match status" value="1"/>
</dbReference>
<dbReference type="InterPro" id="IPR009003">
    <property type="entry name" value="Peptidase_S1_PA"/>
</dbReference>
<dbReference type="CDD" id="cd00033">
    <property type="entry name" value="CCP"/>
    <property type="match status" value="3"/>
</dbReference>
<dbReference type="InterPro" id="IPR001314">
    <property type="entry name" value="Peptidase_S1A"/>
</dbReference>
<dbReference type="Pfam" id="PF00089">
    <property type="entry name" value="Trypsin"/>
    <property type="match status" value="1"/>
</dbReference>
<comment type="caution">
    <text evidence="9">The sequence shown here is derived from an EMBL/GenBank/DDBJ whole genome shotgun (WGS) entry which is preliminary data.</text>
</comment>
<comment type="caution">
    <text evidence="6">Lacks conserved residue(s) required for the propagation of feature annotation.</text>
</comment>
<name>A0AAD9QT65_ACRCE</name>
<dbReference type="PRINTS" id="PR00722">
    <property type="entry name" value="CHYMOTRYPSIN"/>
</dbReference>
<dbReference type="SUPFAM" id="SSF50494">
    <property type="entry name" value="Trypsin-like serine proteases"/>
    <property type="match status" value="1"/>
</dbReference>
<dbReference type="Gene3D" id="2.40.10.10">
    <property type="entry name" value="Trypsin-like serine proteases"/>
    <property type="match status" value="1"/>
</dbReference>
<dbReference type="InterPro" id="IPR000436">
    <property type="entry name" value="Sushi_SCR_CCP_dom"/>
</dbReference>
<dbReference type="EMBL" id="JARQWQ010000015">
    <property type="protein sequence ID" value="KAK2567044.1"/>
    <property type="molecule type" value="Genomic_DNA"/>
</dbReference>
<dbReference type="PROSITE" id="PS50240">
    <property type="entry name" value="TRYPSIN_DOM"/>
    <property type="match status" value="1"/>
</dbReference>
<keyword evidence="10" id="KW-1185">Reference proteome</keyword>
<dbReference type="Pfam" id="PF00084">
    <property type="entry name" value="Sushi"/>
    <property type="match status" value="3"/>
</dbReference>
<dbReference type="FunFam" id="2.40.10.10:FF:000068">
    <property type="entry name" value="transmembrane protease serine 2"/>
    <property type="match status" value="1"/>
</dbReference>
<reference evidence="9" key="2">
    <citation type="journal article" date="2023" name="Science">
        <title>Genomic signatures of disease resistance in endangered staghorn corals.</title>
        <authorList>
            <person name="Vollmer S.V."/>
            <person name="Selwyn J.D."/>
            <person name="Despard B.A."/>
            <person name="Roesel C.L."/>
        </authorList>
    </citation>
    <scope>NUCLEOTIDE SEQUENCE</scope>
    <source>
        <strain evidence="9">K2</strain>
    </source>
</reference>
<gene>
    <name evidence="9" type="ORF">P5673_008828</name>
</gene>
<dbReference type="PROSITE" id="PS00134">
    <property type="entry name" value="TRYPSIN_HIS"/>
    <property type="match status" value="1"/>
</dbReference>
<evidence type="ECO:0000256" key="2">
    <source>
        <dbReference type="ARBA" id="ARBA00022729"/>
    </source>
</evidence>
<dbReference type="SMART" id="SM00032">
    <property type="entry name" value="CCP"/>
    <property type="match status" value="2"/>
</dbReference>
<dbReference type="PANTHER" id="PTHR46393:SF7">
    <property type="entry name" value="COMPLEMENT C2"/>
    <property type="match status" value="1"/>
</dbReference>
<feature type="disulfide bond" evidence="6">
    <location>
        <begin position="2"/>
        <end position="29"/>
    </location>
</feature>
<protein>
    <submittedName>
        <fullName evidence="9">Mannan-binding lectin serine protease 1</fullName>
    </submittedName>
</protein>
<dbReference type="InterPro" id="IPR043504">
    <property type="entry name" value="Peptidase_S1_PA_chymotrypsin"/>
</dbReference>
<dbReference type="GO" id="GO:0006508">
    <property type="term" value="P:proteolysis"/>
    <property type="evidence" value="ECO:0007669"/>
    <property type="project" value="UniProtKB-KW"/>
</dbReference>
<evidence type="ECO:0000256" key="1">
    <source>
        <dbReference type="ARBA" id="ARBA00022659"/>
    </source>
</evidence>
<evidence type="ECO:0000313" key="10">
    <source>
        <dbReference type="Proteomes" id="UP001249851"/>
    </source>
</evidence>
<dbReference type="SUPFAM" id="SSF57535">
    <property type="entry name" value="Complement control module/SCR domain"/>
    <property type="match status" value="3"/>
</dbReference>
<feature type="domain" description="Sushi" evidence="8">
    <location>
        <begin position="1"/>
        <end position="31"/>
    </location>
</feature>
<keyword evidence="5" id="KW-0325">Glycoprotein</keyword>